<dbReference type="Pfam" id="PF12697">
    <property type="entry name" value="Abhydrolase_6"/>
    <property type="match status" value="1"/>
</dbReference>
<sequence length="299" mass="31618">MVVPSWRVTVQWSPVRNSGVQPGGGFDGDVVLDAGPLTRQWSWLDPAIKVGGMAGVGYEVWGSGTRVVLVHGSLAVGPTEWEGQRPLAAQGYQLVVPTRRAYVPQSGTVGEDFLEDGQDLAELLGDGAHLVGHSYGGLAAMVAAAARPEAVHSLVLAEAPVFSVTAEHPDVVRLREQLETVSARAGSDREFLEGFLDAVGAPLEEFPPEVLDDLTTMVPALRLGRLAWRSDVPVESLLGAPFPTLVISGNHHAAFTAICDGLARVLGAQHRVVEGAGHDMQTMADAFNAALLDLWRGTG</sequence>
<dbReference type="PANTHER" id="PTHR43433">
    <property type="entry name" value="HYDROLASE, ALPHA/BETA FOLD FAMILY PROTEIN"/>
    <property type="match status" value="1"/>
</dbReference>
<dbReference type="PANTHER" id="PTHR43433:SF5">
    <property type="entry name" value="AB HYDROLASE-1 DOMAIN-CONTAINING PROTEIN"/>
    <property type="match status" value="1"/>
</dbReference>
<dbReference type="GO" id="GO:0016787">
    <property type="term" value="F:hydrolase activity"/>
    <property type="evidence" value="ECO:0007669"/>
    <property type="project" value="UniProtKB-KW"/>
</dbReference>
<dbReference type="InterPro" id="IPR000073">
    <property type="entry name" value="AB_hydrolase_1"/>
</dbReference>
<protein>
    <submittedName>
        <fullName evidence="2">Alpha/beta fold hydrolase</fullName>
    </submittedName>
</protein>
<evidence type="ECO:0000313" key="3">
    <source>
        <dbReference type="Proteomes" id="UP000437709"/>
    </source>
</evidence>
<feature type="domain" description="AB hydrolase-1" evidence="1">
    <location>
        <begin position="67"/>
        <end position="290"/>
    </location>
</feature>
<proteinExistence type="predicted"/>
<dbReference type="AlphaFoldDB" id="A0A6N7EDL8"/>
<name>A0A6N7EDL8_9MICO</name>
<keyword evidence="3" id="KW-1185">Reference proteome</keyword>
<evidence type="ECO:0000259" key="1">
    <source>
        <dbReference type="Pfam" id="PF12697"/>
    </source>
</evidence>
<dbReference type="Proteomes" id="UP000437709">
    <property type="component" value="Unassembled WGS sequence"/>
</dbReference>
<dbReference type="EMBL" id="WHPC01000008">
    <property type="protein sequence ID" value="MPV36199.1"/>
    <property type="molecule type" value="Genomic_DNA"/>
</dbReference>
<comment type="caution">
    <text evidence="2">The sequence shown here is derived from an EMBL/GenBank/DDBJ whole genome shotgun (WGS) entry which is preliminary data.</text>
</comment>
<dbReference type="InterPro" id="IPR029058">
    <property type="entry name" value="AB_hydrolase_fold"/>
</dbReference>
<reference evidence="2 3" key="1">
    <citation type="submission" date="2019-10" db="EMBL/GenBank/DDBJ databases">
        <title>Georgenia wutianyii sp. nov. and Georgenia yuyongxinii sp. nov. isolated from plateau pika (Ochotona curzoniae) in the Qinghai-Tibet plateau of China.</title>
        <authorList>
            <person name="Tian Z."/>
        </authorList>
    </citation>
    <scope>NUCLEOTIDE SEQUENCE [LARGE SCALE GENOMIC DNA]</scope>
    <source>
        <strain evidence="2 3">JCM 19765</strain>
    </source>
</reference>
<organism evidence="2 3">
    <name type="scientific">Georgenia subflava</name>
    <dbReference type="NCBI Taxonomy" id="1622177"/>
    <lineage>
        <taxon>Bacteria</taxon>
        <taxon>Bacillati</taxon>
        <taxon>Actinomycetota</taxon>
        <taxon>Actinomycetes</taxon>
        <taxon>Micrococcales</taxon>
        <taxon>Bogoriellaceae</taxon>
        <taxon>Georgenia</taxon>
    </lineage>
</organism>
<evidence type="ECO:0000313" key="2">
    <source>
        <dbReference type="EMBL" id="MPV36199.1"/>
    </source>
</evidence>
<keyword evidence="2" id="KW-0378">Hydrolase</keyword>
<dbReference type="SUPFAM" id="SSF53474">
    <property type="entry name" value="alpha/beta-Hydrolases"/>
    <property type="match status" value="1"/>
</dbReference>
<gene>
    <name evidence="2" type="ORF">GB881_03910</name>
</gene>
<accession>A0A6N7EDL8</accession>
<dbReference type="OrthoDB" id="9804723at2"/>
<dbReference type="Gene3D" id="3.40.50.1820">
    <property type="entry name" value="alpha/beta hydrolase"/>
    <property type="match status" value="1"/>
</dbReference>
<dbReference type="InterPro" id="IPR050471">
    <property type="entry name" value="AB_hydrolase"/>
</dbReference>